<evidence type="ECO:0000256" key="1">
    <source>
        <dbReference type="SAM" id="SignalP"/>
    </source>
</evidence>
<proteinExistence type="predicted"/>
<dbReference type="Gene3D" id="3.15.10.30">
    <property type="entry name" value="Haemolymph juvenile hormone binding protein"/>
    <property type="match status" value="1"/>
</dbReference>
<reference evidence="2" key="1">
    <citation type="submission" date="2020-11" db="EMBL/GenBank/DDBJ databases">
        <authorList>
            <person name="Tran Van P."/>
        </authorList>
    </citation>
    <scope>NUCLEOTIDE SEQUENCE</scope>
</reference>
<feature type="chain" id="PRO_5030532986" evidence="1">
    <location>
        <begin position="22"/>
        <end position="258"/>
    </location>
</feature>
<dbReference type="EMBL" id="OE188440">
    <property type="protein sequence ID" value="CAD7578714.1"/>
    <property type="molecule type" value="Genomic_DNA"/>
</dbReference>
<dbReference type="PANTHER" id="PTHR11008:SF41">
    <property type="entry name" value="RE70318P"/>
    <property type="match status" value="1"/>
</dbReference>
<name>A0A7R9PD14_TIMCA</name>
<dbReference type="GO" id="GO:0005615">
    <property type="term" value="C:extracellular space"/>
    <property type="evidence" value="ECO:0007669"/>
    <property type="project" value="TreeGrafter"/>
</dbReference>
<accession>A0A7R9PD14</accession>
<dbReference type="Pfam" id="PF06585">
    <property type="entry name" value="JHBP"/>
    <property type="match status" value="1"/>
</dbReference>
<protein>
    <submittedName>
        <fullName evidence="2">(California timema) hypothetical protein</fullName>
    </submittedName>
</protein>
<feature type="signal peptide" evidence="1">
    <location>
        <begin position="1"/>
        <end position="21"/>
    </location>
</feature>
<gene>
    <name evidence="2" type="ORF">TCMB3V08_LOCUS11251</name>
</gene>
<evidence type="ECO:0000313" key="2">
    <source>
        <dbReference type="EMBL" id="CAD7578714.1"/>
    </source>
</evidence>
<organism evidence="2">
    <name type="scientific">Timema californicum</name>
    <name type="common">California timema</name>
    <name type="synonym">Walking stick</name>
    <dbReference type="NCBI Taxonomy" id="61474"/>
    <lineage>
        <taxon>Eukaryota</taxon>
        <taxon>Metazoa</taxon>
        <taxon>Ecdysozoa</taxon>
        <taxon>Arthropoda</taxon>
        <taxon>Hexapoda</taxon>
        <taxon>Insecta</taxon>
        <taxon>Pterygota</taxon>
        <taxon>Neoptera</taxon>
        <taxon>Polyneoptera</taxon>
        <taxon>Phasmatodea</taxon>
        <taxon>Timematodea</taxon>
        <taxon>Timematoidea</taxon>
        <taxon>Timematidae</taxon>
        <taxon>Timema</taxon>
    </lineage>
</organism>
<dbReference type="InterPro" id="IPR038606">
    <property type="entry name" value="To_sf"/>
</dbReference>
<sequence>MINTFSILAAATLLLGQTSLALRLPHYLKACKVDASFEACALKNGQDSIATLVKEMVGGRVKGVAMASQPTKVSFHANKNTWITETVDGANYRTGLADKSYVWKWDPQYRIPKLEPLRLDEIKIDQGSGPVQLSLTGKDVKVHGLSQAVLKSVKFDSDSKSLDIGFTVDKVTVLAKYDISGKVLVLPITGQGDLNITLDELSGVYKVKLDLKKNEKDGKDYAQINNSDFKFNTKRAYFQLDNLFNGDKALGRCNLSTV</sequence>
<dbReference type="InterPro" id="IPR010562">
    <property type="entry name" value="Haemolymph_juvenile_hormone-bd"/>
</dbReference>
<keyword evidence="1" id="KW-0732">Signal</keyword>
<dbReference type="PANTHER" id="PTHR11008">
    <property type="entry name" value="PROTEIN TAKEOUT-LIKE PROTEIN"/>
    <property type="match status" value="1"/>
</dbReference>
<dbReference type="SMART" id="SM00700">
    <property type="entry name" value="JHBP"/>
    <property type="match status" value="1"/>
</dbReference>
<dbReference type="AlphaFoldDB" id="A0A7R9PD14"/>